<dbReference type="InParanoid" id="A0A409WPJ9"/>
<keyword evidence="3" id="KW-1185">Reference proteome</keyword>
<dbReference type="PROSITE" id="PS50181">
    <property type="entry name" value="FBOX"/>
    <property type="match status" value="1"/>
</dbReference>
<organism evidence="2 3">
    <name type="scientific">Gymnopilus dilepis</name>
    <dbReference type="NCBI Taxonomy" id="231916"/>
    <lineage>
        <taxon>Eukaryota</taxon>
        <taxon>Fungi</taxon>
        <taxon>Dikarya</taxon>
        <taxon>Basidiomycota</taxon>
        <taxon>Agaricomycotina</taxon>
        <taxon>Agaricomycetes</taxon>
        <taxon>Agaricomycetidae</taxon>
        <taxon>Agaricales</taxon>
        <taxon>Agaricineae</taxon>
        <taxon>Hymenogastraceae</taxon>
        <taxon>Gymnopilus</taxon>
    </lineage>
</organism>
<sequence>MPELPTEIINKTMEELSDSHRTLHNCMLTCRRFRDIVKPIFHFDMYIELRGSERHVLPKMVRLFEVLDEVTPHVRALFLVLTEVDGLSRLLADITLSTLFTLGKLKEIHIKGRIERVNPHIIIDLLSLPSIQLLSLDGTARVPLSILQKRPSIRTLKLRNCSITGPAPFKFRERYSTDADYGFDGNTPLDENDIPYPVSLAIELTKRRLGDLTLLQSSAKFLTSLTLVHFSHDPKEYLQYSHLTAEDFPSLVTLSIVFHIAFSLKPPMDVLRFVKGRKQASKIKHLHITFDHETCLYEDMMDYFTTSIESATAPFSIKEVFDRKVLTCLEGGSCKLVMSSEDFTEHNPREVLPFKHRVEKKMKTLFPTDGLAWVEVGVNLEERYWDFIDF</sequence>
<comment type="caution">
    <text evidence="2">The sequence shown here is derived from an EMBL/GenBank/DDBJ whole genome shotgun (WGS) entry which is preliminary data.</text>
</comment>
<evidence type="ECO:0000313" key="2">
    <source>
        <dbReference type="EMBL" id="PPQ80411.1"/>
    </source>
</evidence>
<dbReference type="EMBL" id="NHYE01004953">
    <property type="protein sequence ID" value="PPQ80411.1"/>
    <property type="molecule type" value="Genomic_DNA"/>
</dbReference>
<evidence type="ECO:0000313" key="3">
    <source>
        <dbReference type="Proteomes" id="UP000284706"/>
    </source>
</evidence>
<proteinExistence type="predicted"/>
<dbReference type="CDD" id="cd09917">
    <property type="entry name" value="F-box_SF"/>
    <property type="match status" value="1"/>
</dbReference>
<reference evidence="2 3" key="1">
    <citation type="journal article" date="2018" name="Evol. Lett.">
        <title>Horizontal gene cluster transfer increased hallucinogenic mushroom diversity.</title>
        <authorList>
            <person name="Reynolds H.T."/>
            <person name="Vijayakumar V."/>
            <person name="Gluck-Thaler E."/>
            <person name="Korotkin H.B."/>
            <person name="Matheny P.B."/>
            <person name="Slot J.C."/>
        </authorList>
    </citation>
    <scope>NUCLEOTIDE SEQUENCE [LARGE SCALE GENOMIC DNA]</scope>
    <source>
        <strain evidence="2 3">SRW20</strain>
    </source>
</reference>
<dbReference type="InterPro" id="IPR001810">
    <property type="entry name" value="F-box_dom"/>
</dbReference>
<dbReference type="Pfam" id="PF00646">
    <property type="entry name" value="F-box"/>
    <property type="match status" value="1"/>
</dbReference>
<evidence type="ECO:0000259" key="1">
    <source>
        <dbReference type="PROSITE" id="PS50181"/>
    </source>
</evidence>
<dbReference type="Proteomes" id="UP000284706">
    <property type="component" value="Unassembled WGS sequence"/>
</dbReference>
<accession>A0A409WPJ9</accession>
<name>A0A409WPJ9_9AGAR</name>
<gene>
    <name evidence="2" type="ORF">CVT26_004431</name>
</gene>
<protein>
    <recommendedName>
        <fullName evidence="1">F-box domain-containing protein</fullName>
    </recommendedName>
</protein>
<dbReference type="AlphaFoldDB" id="A0A409WPJ9"/>
<feature type="domain" description="F-box" evidence="1">
    <location>
        <begin position="1"/>
        <end position="49"/>
    </location>
</feature>
<dbReference type="SUPFAM" id="SSF52058">
    <property type="entry name" value="L domain-like"/>
    <property type="match status" value="1"/>
</dbReference>